<evidence type="ECO:0000313" key="9">
    <source>
        <dbReference type="Proteomes" id="UP000504638"/>
    </source>
</evidence>
<comment type="subcellular location">
    <subcellularLocation>
        <location evidence="1">Membrane</location>
        <topology evidence="1">Multi-pass membrane protein</topology>
    </subcellularLocation>
</comment>
<dbReference type="GO" id="GO:0005743">
    <property type="term" value="C:mitochondrial inner membrane"/>
    <property type="evidence" value="ECO:0007669"/>
    <property type="project" value="TreeGrafter"/>
</dbReference>
<comment type="similarity">
    <text evidence="2">Belongs to the OXA1/ALB3/YidC family.</text>
</comment>
<evidence type="ECO:0000256" key="2">
    <source>
        <dbReference type="ARBA" id="ARBA00009877"/>
    </source>
</evidence>
<evidence type="ECO:0008006" key="11">
    <source>
        <dbReference type="Google" id="ProtNLM"/>
    </source>
</evidence>
<feature type="region of interest" description="Disordered" evidence="6">
    <location>
        <begin position="421"/>
        <end position="449"/>
    </location>
</feature>
<dbReference type="EMBL" id="ML975158">
    <property type="protein sequence ID" value="KAF1812377.1"/>
    <property type="molecule type" value="Genomic_DNA"/>
</dbReference>
<dbReference type="GeneID" id="54415873"/>
<evidence type="ECO:0000256" key="4">
    <source>
        <dbReference type="ARBA" id="ARBA00022989"/>
    </source>
</evidence>
<sequence>MMPVLVRRPITAAASFTARTTLSRPCAKTTYSAHRQIHIARQSGGAARTQQWLPSSNLSRPTLLQPTKLQWRGPSDLRAFSFGGSAPSKKPGNELPNFADSTNVPAAAAYPQNTPPGAPTGGIPPPTQTVPSEPAPLTDNIAGQPLDLGLPDFSDSLPQISEQIRIGYLESLGLEYSLISPTHWAEWMLEHVAVYTGLPWLGSVAVTALLVRLLFLRSQMKMSDIAATSERRAPEMEAAKAKLEQFRKTQDHTLLQDPVVQELRGTMLKSFGTMMTMIFGQMYLGFGSFYLLKAMATLPVPGLETGGLAWFTDLTVPDPLYVLPATFGATIFLTMKYTMRPAREEKAAQIQKYLPVVLPGLSFVVSIFLPALVQCAFLVTSVVSGTISYLMNVRAVRARLGLGQFPVAAAAPAPRIPQLRMKDWNAPSPANRSIGMKSYQAPQRRNSRK</sequence>
<keyword evidence="9" id="KW-1185">Reference proteome</keyword>
<reference evidence="8 10" key="1">
    <citation type="submission" date="2020-01" db="EMBL/GenBank/DDBJ databases">
        <authorList>
            <consortium name="DOE Joint Genome Institute"/>
            <person name="Haridas S."/>
            <person name="Albert R."/>
            <person name="Binder M."/>
            <person name="Bloem J."/>
            <person name="Labutti K."/>
            <person name="Salamov A."/>
            <person name="Andreopoulos B."/>
            <person name="Baker S.E."/>
            <person name="Barry K."/>
            <person name="Bills G."/>
            <person name="Bluhm B.H."/>
            <person name="Cannon C."/>
            <person name="Castanera R."/>
            <person name="Culley D.E."/>
            <person name="Daum C."/>
            <person name="Ezra D."/>
            <person name="Gonzalez J.B."/>
            <person name="Henrissat B."/>
            <person name="Kuo A."/>
            <person name="Liang C."/>
            <person name="Lipzen A."/>
            <person name="Lutzoni F."/>
            <person name="Magnuson J."/>
            <person name="Mondo S."/>
            <person name="Nolan M."/>
            <person name="Ohm R."/>
            <person name="Pangilinan J."/>
            <person name="Park H.-J."/>
            <person name="Ramirez L."/>
            <person name="Alfaro M."/>
            <person name="Sun H."/>
            <person name="Tritt A."/>
            <person name="Yoshinaga Y."/>
            <person name="Zwiers L.-H."/>
            <person name="Turgeon B.G."/>
            <person name="Goodwin S.B."/>
            <person name="Spatafora J.W."/>
            <person name="Crous P.W."/>
            <person name="Grigoriev I.V."/>
        </authorList>
    </citation>
    <scope>NUCLEOTIDE SEQUENCE</scope>
    <source>
        <strain evidence="8 10">CBS 781.70</strain>
    </source>
</reference>
<reference evidence="10" key="3">
    <citation type="submission" date="2025-04" db="UniProtKB">
        <authorList>
            <consortium name="RefSeq"/>
        </authorList>
    </citation>
    <scope>IDENTIFICATION</scope>
    <source>
        <strain evidence="10">CBS 781.70</strain>
    </source>
</reference>
<feature type="transmembrane region" description="Helical" evidence="7">
    <location>
        <begin position="319"/>
        <end position="335"/>
    </location>
</feature>
<feature type="transmembrane region" description="Helical" evidence="7">
    <location>
        <begin position="271"/>
        <end position="292"/>
    </location>
</feature>
<evidence type="ECO:0000313" key="8">
    <source>
        <dbReference type="EMBL" id="KAF1812377.1"/>
    </source>
</evidence>
<dbReference type="Proteomes" id="UP000504638">
    <property type="component" value="Unplaced"/>
</dbReference>
<dbReference type="GO" id="GO:0032979">
    <property type="term" value="P:protein insertion into mitochondrial inner membrane from matrix"/>
    <property type="evidence" value="ECO:0007669"/>
    <property type="project" value="TreeGrafter"/>
</dbReference>
<feature type="region of interest" description="Disordered" evidence="6">
    <location>
        <begin position="82"/>
        <end position="101"/>
    </location>
</feature>
<feature type="transmembrane region" description="Helical" evidence="7">
    <location>
        <begin position="356"/>
        <end position="379"/>
    </location>
</feature>
<protein>
    <recommendedName>
        <fullName evidence="11">Mitochondrial export translocase Oxa1</fullName>
    </recommendedName>
</protein>
<dbReference type="InterPro" id="IPR001708">
    <property type="entry name" value="YidC/ALB3/OXA1/COX18"/>
</dbReference>
<feature type="transmembrane region" description="Helical" evidence="7">
    <location>
        <begin position="197"/>
        <end position="215"/>
    </location>
</feature>
<evidence type="ECO:0000256" key="1">
    <source>
        <dbReference type="ARBA" id="ARBA00004141"/>
    </source>
</evidence>
<keyword evidence="3 7" id="KW-0812">Transmembrane</keyword>
<evidence type="ECO:0000256" key="6">
    <source>
        <dbReference type="SAM" id="MobiDB-lite"/>
    </source>
</evidence>
<gene>
    <name evidence="8 10" type="ORF">P152DRAFT_33719</name>
</gene>
<proteinExistence type="inferred from homology"/>
<feature type="compositionally biased region" description="Polar residues" evidence="6">
    <location>
        <begin position="48"/>
        <end position="61"/>
    </location>
</feature>
<evidence type="ECO:0000256" key="7">
    <source>
        <dbReference type="SAM" id="Phobius"/>
    </source>
</evidence>
<dbReference type="PANTHER" id="PTHR12428">
    <property type="entry name" value="OXA1"/>
    <property type="match status" value="1"/>
</dbReference>
<dbReference type="OrthoDB" id="2148490at2759"/>
<reference evidence="10" key="2">
    <citation type="submission" date="2020-04" db="EMBL/GenBank/DDBJ databases">
        <authorList>
            <consortium name="NCBI Genome Project"/>
        </authorList>
    </citation>
    <scope>NUCLEOTIDE SEQUENCE</scope>
    <source>
        <strain evidence="10">CBS 781.70</strain>
    </source>
</reference>
<keyword evidence="4 7" id="KW-1133">Transmembrane helix</keyword>
<feature type="compositionally biased region" description="Pro residues" evidence="6">
    <location>
        <begin position="113"/>
        <end position="128"/>
    </location>
</feature>
<evidence type="ECO:0000256" key="3">
    <source>
        <dbReference type="ARBA" id="ARBA00022692"/>
    </source>
</evidence>
<accession>A0A6G1G2N7</accession>
<dbReference type="AlphaFoldDB" id="A0A6G1G2N7"/>
<dbReference type="RefSeq" id="XP_033534008.1">
    <property type="nucleotide sequence ID" value="XM_033675303.1"/>
</dbReference>
<dbReference type="PANTHER" id="PTHR12428:SF66">
    <property type="entry name" value="MITOCHONDRIAL INNER MEMBRANE PROTEIN OXA1L"/>
    <property type="match status" value="1"/>
</dbReference>
<feature type="region of interest" description="Disordered" evidence="6">
    <location>
        <begin position="42"/>
        <end position="61"/>
    </location>
</feature>
<feature type="region of interest" description="Disordered" evidence="6">
    <location>
        <begin position="106"/>
        <end position="133"/>
    </location>
</feature>
<feature type="compositionally biased region" description="Polar residues" evidence="6">
    <location>
        <begin position="440"/>
        <end position="449"/>
    </location>
</feature>
<name>A0A6G1G2N7_9PEZI</name>
<keyword evidence="5 7" id="KW-0472">Membrane</keyword>
<organism evidence="8">
    <name type="scientific">Eremomyces bilateralis CBS 781.70</name>
    <dbReference type="NCBI Taxonomy" id="1392243"/>
    <lineage>
        <taxon>Eukaryota</taxon>
        <taxon>Fungi</taxon>
        <taxon>Dikarya</taxon>
        <taxon>Ascomycota</taxon>
        <taxon>Pezizomycotina</taxon>
        <taxon>Dothideomycetes</taxon>
        <taxon>Dothideomycetes incertae sedis</taxon>
        <taxon>Eremomycetales</taxon>
        <taxon>Eremomycetaceae</taxon>
        <taxon>Eremomyces</taxon>
    </lineage>
</organism>
<evidence type="ECO:0000256" key="5">
    <source>
        <dbReference type="ARBA" id="ARBA00023136"/>
    </source>
</evidence>
<evidence type="ECO:0000313" key="10">
    <source>
        <dbReference type="RefSeq" id="XP_033534008.1"/>
    </source>
</evidence>
<dbReference type="GO" id="GO:0032977">
    <property type="term" value="F:membrane insertase activity"/>
    <property type="evidence" value="ECO:0007669"/>
    <property type="project" value="InterPro"/>
</dbReference>